<dbReference type="Proteomes" id="UP001275867">
    <property type="component" value="Unassembled WGS sequence"/>
</dbReference>
<evidence type="ECO:0000256" key="1">
    <source>
        <dbReference type="SAM" id="MobiDB-lite"/>
    </source>
</evidence>
<name>A0AAP5TB89_9LACO</name>
<protein>
    <recommendedName>
        <fullName evidence="7">DUF5067 domain-containing protein</fullName>
    </recommendedName>
</protein>
<evidence type="ECO:0000313" key="3">
    <source>
        <dbReference type="EMBL" id="MDV7693826.1"/>
    </source>
</evidence>
<dbReference type="GeneID" id="93382410"/>
<dbReference type="EMBL" id="LXND01000033">
    <property type="protein sequence ID" value="OAD64421.1"/>
    <property type="molecule type" value="Genomic_DNA"/>
</dbReference>
<proteinExistence type="predicted"/>
<dbReference type="RefSeq" id="WP_068805690.1">
    <property type="nucleotide sequence ID" value="NZ_CP158977.1"/>
</dbReference>
<dbReference type="PROSITE" id="PS51257">
    <property type="entry name" value="PROKAR_LIPOPROTEIN"/>
    <property type="match status" value="1"/>
</dbReference>
<reference evidence="4 5" key="1">
    <citation type="submission" date="2016-05" db="EMBL/GenBank/DDBJ databases">
        <title>Draft genome sequence of Pediococcus parvulus 2.6, a probiotic beta-glucan producer strain.</title>
        <authorList>
            <person name="Mohedano M.L."/>
            <person name="Perez-Ramos A."/>
            <person name="Duenas M.T."/>
            <person name="Lamontanara A."/>
            <person name="Orru L."/>
            <person name="Spano G."/>
            <person name="Capozzi V."/>
            <person name="Lopez P."/>
        </authorList>
    </citation>
    <scope>NUCLEOTIDE SEQUENCE [LARGE SCALE GENOMIC DNA]</scope>
    <source>
        <strain evidence="4 5">2.6</strain>
    </source>
</reference>
<feature type="region of interest" description="Disordered" evidence="1">
    <location>
        <begin position="22"/>
        <end position="57"/>
    </location>
</feature>
<reference evidence="3" key="2">
    <citation type="submission" date="2019-10" db="EMBL/GenBank/DDBJ databases">
        <title>Malate fermentation in French cider.</title>
        <authorList>
            <person name="Cousin F.J."/>
            <person name="Medina Fernandez S."/>
            <person name="Misery B."/>
            <person name="Laplace J.-M."/>
            <person name="Cretenet M."/>
        </authorList>
    </citation>
    <scope>NUCLEOTIDE SEQUENCE</scope>
    <source>
        <strain evidence="3">UCMA15901</strain>
    </source>
</reference>
<evidence type="ECO:0000313" key="4">
    <source>
        <dbReference type="EMBL" id="OAD64421.1"/>
    </source>
</evidence>
<dbReference type="Proteomes" id="UP000077280">
    <property type="component" value="Unassembled WGS sequence"/>
</dbReference>
<feature type="compositionally biased region" description="Low complexity" evidence="1">
    <location>
        <begin position="32"/>
        <end position="55"/>
    </location>
</feature>
<dbReference type="AlphaFoldDB" id="A0AAP5TB89"/>
<evidence type="ECO:0000313" key="5">
    <source>
        <dbReference type="Proteomes" id="UP000077280"/>
    </source>
</evidence>
<evidence type="ECO:0000256" key="2">
    <source>
        <dbReference type="SAM" id="SignalP"/>
    </source>
</evidence>
<dbReference type="EMBL" id="WERX01000006">
    <property type="protein sequence ID" value="MDV7693826.1"/>
    <property type="molecule type" value="Genomic_DNA"/>
</dbReference>
<feature type="signal peptide" evidence="2">
    <location>
        <begin position="1"/>
        <end position="22"/>
    </location>
</feature>
<evidence type="ECO:0008006" key="7">
    <source>
        <dbReference type="Google" id="ProtNLM"/>
    </source>
</evidence>
<feature type="chain" id="PRO_5042902680" description="DUF5067 domain-containing protein" evidence="2">
    <location>
        <begin position="23"/>
        <end position="171"/>
    </location>
</feature>
<evidence type="ECO:0000313" key="6">
    <source>
        <dbReference type="Proteomes" id="UP001275867"/>
    </source>
</evidence>
<organism evidence="3 6">
    <name type="scientific">Pediococcus parvulus</name>
    <dbReference type="NCBI Taxonomy" id="54062"/>
    <lineage>
        <taxon>Bacteria</taxon>
        <taxon>Bacillati</taxon>
        <taxon>Bacillota</taxon>
        <taxon>Bacilli</taxon>
        <taxon>Lactobacillales</taxon>
        <taxon>Lactobacillaceae</taxon>
        <taxon>Pediococcus</taxon>
    </lineage>
</organism>
<gene>
    <name evidence="4" type="ORF">A7K95_04895</name>
    <name evidence="3" type="ORF">GA842_02800</name>
</gene>
<comment type="caution">
    <text evidence="3">The sequence shown here is derived from an EMBL/GenBank/DDBJ whole genome shotgun (WGS) entry which is preliminary data.</text>
</comment>
<keyword evidence="2" id="KW-0732">Signal</keyword>
<accession>A0AAP5TB89</accession>
<sequence>MKKTTILLLSSAFLLLGGCTNNSDNSESKNDVTSSSVSGTASSKSSSKASGNSSSQAVVGDDDMALLNSSWKYNKFTVHQIEAEVDDGQVEVKVEWEPKTEKKAPFANFGQVKVTQNGKTLSSVENDDDIDEGETIRDLDLTYNFEGKTNPIKIEITSADGEKHSVSFQIQ</sequence>
<keyword evidence="5" id="KW-1185">Reference proteome</keyword>